<evidence type="ECO:0000256" key="1">
    <source>
        <dbReference type="SAM" id="Coils"/>
    </source>
</evidence>
<proteinExistence type="predicted"/>
<evidence type="ECO:0000313" key="3">
    <source>
        <dbReference type="Proteomes" id="UP000281564"/>
    </source>
</evidence>
<dbReference type="InterPro" id="IPR036388">
    <property type="entry name" value="WH-like_DNA-bd_sf"/>
</dbReference>
<evidence type="ECO:0000313" key="2">
    <source>
        <dbReference type="EMBL" id="RJX47891.1"/>
    </source>
</evidence>
<dbReference type="SUPFAM" id="SSF46785">
    <property type="entry name" value="Winged helix' DNA-binding domain"/>
    <property type="match status" value="1"/>
</dbReference>
<accession>A0A3A6Q4C5</accession>
<reference evidence="2 3" key="1">
    <citation type="submission" date="2018-06" db="EMBL/GenBank/DDBJ databases">
        <title>Halonotius sp. F13-13 a new haloarchaeeon isolated from a solar saltern from Isla Cristina, Huelva, Spain.</title>
        <authorList>
            <person name="Duran-Viseras A."/>
            <person name="Sanchez-Porro C."/>
            <person name="Ventosa A."/>
        </authorList>
    </citation>
    <scope>NUCLEOTIDE SEQUENCE [LARGE SCALE GENOMIC DNA]</scope>
    <source>
        <strain evidence="2 3">CECT 7525</strain>
    </source>
</reference>
<dbReference type="Pfam" id="PF25212">
    <property type="entry name" value="HVO_A0114"/>
    <property type="match status" value="1"/>
</dbReference>
<gene>
    <name evidence="2" type="ORF">DP106_13745</name>
</gene>
<dbReference type="OrthoDB" id="325082at2157"/>
<dbReference type="EMBL" id="QMDW01000030">
    <property type="protein sequence ID" value="RJX47891.1"/>
    <property type="molecule type" value="Genomic_DNA"/>
</dbReference>
<protein>
    <submittedName>
        <fullName evidence="2">Transcriptional regulator</fullName>
    </submittedName>
</protein>
<feature type="coiled-coil region" evidence="1">
    <location>
        <begin position="41"/>
        <end position="68"/>
    </location>
</feature>
<name>A0A3A6Q4C5_9EURY</name>
<keyword evidence="1" id="KW-0175">Coiled coil</keyword>
<keyword evidence="3" id="KW-1185">Reference proteome</keyword>
<sequence>MARALARGGMSGVQVISWESAETVLTPKRRELIEMLRETALESVRGLARELERDKSQVSNDLSTLAELGIIQYEQNGNAKAPRLTQDHIVVEPIV</sequence>
<dbReference type="InterPro" id="IPR036390">
    <property type="entry name" value="WH_DNA-bd_sf"/>
</dbReference>
<dbReference type="AlphaFoldDB" id="A0A3A6Q4C5"/>
<dbReference type="Proteomes" id="UP000281564">
    <property type="component" value="Unassembled WGS sequence"/>
</dbReference>
<organism evidence="2 3">
    <name type="scientific">Halonotius pteroides</name>
    <dbReference type="NCBI Taxonomy" id="268735"/>
    <lineage>
        <taxon>Archaea</taxon>
        <taxon>Methanobacteriati</taxon>
        <taxon>Methanobacteriota</taxon>
        <taxon>Stenosarchaea group</taxon>
        <taxon>Halobacteria</taxon>
        <taxon>Halobacteriales</taxon>
        <taxon>Haloferacaceae</taxon>
        <taxon>Halonotius</taxon>
    </lineage>
</organism>
<comment type="caution">
    <text evidence="2">The sequence shown here is derived from an EMBL/GenBank/DDBJ whole genome shotgun (WGS) entry which is preliminary data.</text>
</comment>
<dbReference type="Gene3D" id="1.10.10.10">
    <property type="entry name" value="Winged helix-like DNA-binding domain superfamily/Winged helix DNA-binding domain"/>
    <property type="match status" value="1"/>
</dbReference>